<dbReference type="AlphaFoldDB" id="A0A3S1DM25"/>
<organism evidence="2 3">
    <name type="scientific">Paenibacillus anaericanus</name>
    <dbReference type="NCBI Taxonomy" id="170367"/>
    <lineage>
        <taxon>Bacteria</taxon>
        <taxon>Bacillati</taxon>
        <taxon>Bacillota</taxon>
        <taxon>Bacilli</taxon>
        <taxon>Bacillales</taxon>
        <taxon>Paenibacillaceae</taxon>
        <taxon>Paenibacillus</taxon>
    </lineage>
</organism>
<proteinExistence type="predicted"/>
<feature type="transmembrane region" description="Helical" evidence="1">
    <location>
        <begin position="9"/>
        <end position="28"/>
    </location>
</feature>
<dbReference type="Proteomes" id="UP000279446">
    <property type="component" value="Unassembled WGS sequence"/>
</dbReference>
<dbReference type="RefSeq" id="WP_127193380.1">
    <property type="nucleotide sequence ID" value="NZ_RZNY01000015.1"/>
</dbReference>
<keyword evidence="3" id="KW-1185">Reference proteome</keyword>
<dbReference type="OrthoDB" id="2643644at2"/>
<name>A0A3S1DM25_9BACL</name>
<feature type="transmembrane region" description="Helical" evidence="1">
    <location>
        <begin position="48"/>
        <end position="76"/>
    </location>
</feature>
<feature type="transmembrane region" description="Helical" evidence="1">
    <location>
        <begin position="88"/>
        <end position="110"/>
    </location>
</feature>
<keyword evidence="1" id="KW-0472">Membrane</keyword>
<sequence length="111" mass="12552">MERRIVKGGIYSFIIGLLIGVLVFPDYQTTKLAGSNVYEIVHDPLRVYLFKLIRFSSILSLLTMIMAWVTGYFVFTNEKTKFSELVKGFIKALVVGLLIILVASLITSLFK</sequence>
<protein>
    <submittedName>
        <fullName evidence="2">Uncharacterized protein</fullName>
    </submittedName>
</protein>
<accession>A0A3S1DM25</accession>
<evidence type="ECO:0000313" key="3">
    <source>
        <dbReference type="Proteomes" id="UP000279446"/>
    </source>
</evidence>
<evidence type="ECO:0000256" key="1">
    <source>
        <dbReference type="SAM" id="Phobius"/>
    </source>
</evidence>
<keyword evidence="1" id="KW-0812">Transmembrane</keyword>
<dbReference type="EMBL" id="RZNY01000015">
    <property type="protein sequence ID" value="RUT44435.1"/>
    <property type="molecule type" value="Genomic_DNA"/>
</dbReference>
<keyword evidence="1" id="KW-1133">Transmembrane helix</keyword>
<gene>
    <name evidence="2" type="ORF">EJP82_17610</name>
</gene>
<reference evidence="2 3" key="1">
    <citation type="submission" date="2018-12" db="EMBL/GenBank/DDBJ databases">
        <authorList>
            <person name="Sun L."/>
            <person name="Chen Z."/>
        </authorList>
    </citation>
    <scope>NUCLEOTIDE SEQUENCE [LARGE SCALE GENOMIC DNA]</scope>
    <source>
        <strain evidence="2 3">DSM 15890</strain>
    </source>
</reference>
<evidence type="ECO:0000313" key="2">
    <source>
        <dbReference type="EMBL" id="RUT44435.1"/>
    </source>
</evidence>
<comment type="caution">
    <text evidence="2">The sequence shown here is derived from an EMBL/GenBank/DDBJ whole genome shotgun (WGS) entry which is preliminary data.</text>
</comment>